<comment type="caution">
    <text evidence="1">The sequence shown here is derived from an EMBL/GenBank/DDBJ whole genome shotgun (WGS) entry which is preliminary data.</text>
</comment>
<proteinExistence type="predicted"/>
<dbReference type="Proteomes" id="UP000324222">
    <property type="component" value="Unassembled WGS sequence"/>
</dbReference>
<protein>
    <submittedName>
        <fullName evidence="1">Uncharacterized protein</fullName>
    </submittedName>
</protein>
<reference evidence="1 2" key="1">
    <citation type="submission" date="2019-05" db="EMBL/GenBank/DDBJ databases">
        <title>Another draft genome of Portunus trituberculatus and its Hox gene families provides insights of decapod evolution.</title>
        <authorList>
            <person name="Jeong J.-H."/>
            <person name="Song I."/>
            <person name="Kim S."/>
            <person name="Choi T."/>
            <person name="Kim D."/>
            <person name="Ryu S."/>
            <person name="Kim W."/>
        </authorList>
    </citation>
    <scope>NUCLEOTIDE SEQUENCE [LARGE SCALE GENOMIC DNA]</scope>
    <source>
        <tissue evidence="1">Muscle</tissue>
    </source>
</reference>
<accession>A0A5B7IFI8</accession>
<name>A0A5B7IFI8_PORTR</name>
<organism evidence="1 2">
    <name type="scientific">Portunus trituberculatus</name>
    <name type="common">Swimming crab</name>
    <name type="synonym">Neptunus trituberculatus</name>
    <dbReference type="NCBI Taxonomy" id="210409"/>
    <lineage>
        <taxon>Eukaryota</taxon>
        <taxon>Metazoa</taxon>
        <taxon>Ecdysozoa</taxon>
        <taxon>Arthropoda</taxon>
        <taxon>Crustacea</taxon>
        <taxon>Multicrustacea</taxon>
        <taxon>Malacostraca</taxon>
        <taxon>Eumalacostraca</taxon>
        <taxon>Eucarida</taxon>
        <taxon>Decapoda</taxon>
        <taxon>Pleocyemata</taxon>
        <taxon>Brachyura</taxon>
        <taxon>Eubrachyura</taxon>
        <taxon>Portunoidea</taxon>
        <taxon>Portunidae</taxon>
        <taxon>Portuninae</taxon>
        <taxon>Portunus</taxon>
    </lineage>
</organism>
<dbReference type="AlphaFoldDB" id="A0A5B7IFI8"/>
<sequence length="236" mass="25905">MDLGRQEAMREVQWVVGSCEPSWPTEKRGRVRGGGDGRAAGDVGVEGGAEQVGAAATTGGEVVLLLSGCHRLADDPRLVFTALPLLPTCVFSRPWPRPEQPACTWPRGECRRRRARRRAGQPASESPHRGRCRLPVRSPGWRRGVVCCVAVLRSPVLTCVRTCEWVCLRVCGRVLRGAGSCAEGRQDRSEARPVIPHLETLPGTSTGLTSVSRLKQWRSVVWCPKWLFVASARPLR</sequence>
<dbReference type="EMBL" id="VSRR010054507">
    <property type="protein sequence ID" value="MPC80609.1"/>
    <property type="molecule type" value="Genomic_DNA"/>
</dbReference>
<evidence type="ECO:0000313" key="2">
    <source>
        <dbReference type="Proteomes" id="UP000324222"/>
    </source>
</evidence>
<keyword evidence="2" id="KW-1185">Reference proteome</keyword>
<gene>
    <name evidence="1" type="ORF">E2C01_075192</name>
</gene>
<evidence type="ECO:0000313" key="1">
    <source>
        <dbReference type="EMBL" id="MPC80609.1"/>
    </source>
</evidence>